<keyword evidence="2" id="KW-1185">Reference proteome</keyword>
<gene>
    <name evidence="1" type="primary">Dyak\GE28421</name>
    <name evidence="1" type="synonym">GE28421</name>
    <name evidence="1" type="ORF">Dyak_GE28421</name>
</gene>
<dbReference type="EMBL" id="CM000157">
    <property type="protein sequence ID" value="KRJ98756.1"/>
    <property type="molecule type" value="Genomic_DNA"/>
</dbReference>
<dbReference type="OrthoDB" id="7870587at2759"/>
<evidence type="ECO:0000313" key="2">
    <source>
        <dbReference type="Proteomes" id="UP000002282"/>
    </source>
</evidence>
<dbReference type="Pfam" id="PF07253">
    <property type="entry name" value="Gypsy"/>
    <property type="match status" value="1"/>
</dbReference>
<evidence type="ECO:0000313" key="1">
    <source>
        <dbReference type="EMBL" id="KRJ98756.1"/>
    </source>
</evidence>
<dbReference type="SMR" id="A0A0R1DND0"/>
<sequence>MVGAVDIFKYEAPVVPLQEGTVWRVNGQFKLAHVIDLAKLEALVQEVQREAKLMDPRIEALVTHYLEESREGLSKLMGTRRGRRSLDWIGSAWKWIADSPDASDWDAILCAQENVVKTADQQVRINAGLFDASHESLRLLNEVAATVNAIDGDVHTATTLLHKVLIIDSQVGELTQACQLAKTGIVNSRLLDHGEVQTILTEVRNLPYQNTVEALEFSRPSVLTNGTALLYILSMPKVAPKDYRLLLLPATHGGKQVMVKHDKVAVITEETYAVVDDCLSMGNTTV</sequence>
<dbReference type="Proteomes" id="UP000002282">
    <property type="component" value="Chromosome 2L"/>
</dbReference>
<dbReference type="eggNOG" id="ENOG502RWKJ">
    <property type="taxonomic scope" value="Eukaryota"/>
</dbReference>
<reference evidence="1 2" key="2">
    <citation type="journal article" date="2007" name="PLoS Biol.">
        <title>Principles of genome evolution in the Drosophila melanogaster species group.</title>
        <authorList>
            <person name="Ranz J.M."/>
            <person name="Maurin D."/>
            <person name="Chan Y.S."/>
            <person name="von Grotthuss M."/>
            <person name="Hillier L.W."/>
            <person name="Roote J."/>
            <person name="Ashburner M."/>
            <person name="Bergman C.M."/>
        </authorList>
    </citation>
    <scope>NUCLEOTIDE SEQUENCE [LARGE SCALE GENOMIC DNA]</scope>
    <source>
        <strain evidence="2">Tai18E2 / Tucson 14021-0261.01</strain>
    </source>
</reference>
<dbReference type="AlphaFoldDB" id="A0A0R1DND0"/>
<protein>
    <submittedName>
        <fullName evidence="1">Uncharacterized protein</fullName>
    </submittedName>
</protein>
<organism evidence="1 2">
    <name type="scientific">Drosophila yakuba</name>
    <name type="common">Fruit fly</name>
    <dbReference type="NCBI Taxonomy" id="7245"/>
    <lineage>
        <taxon>Eukaryota</taxon>
        <taxon>Metazoa</taxon>
        <taxon>Ecdysozoa</taxon>
        <taxon>Arthropoda</taxon>
        <taxon>Hexapoda</taxon>
        <taxon>Insecta</taxon>
        <taxon>Pterygota</taxon>
        <taxon>Neoptera</taxon>
        <taxon>Endopterygota</taxon>
        <taxon>Diptera</taxon>
        <taxon>Brachycera</taxon>
        <taxon>Muscomorpha</taxon>
        <taxon>Ephydroidea</taxon>
        <taxon>Drosophilidae</taxon>
        <taxon>Drosophila</taxon>
        <taxon>Sophophora</taxon>
    </lineage>
</organism>
<accession>A0A0R1DND0</accession>
<proteinExistence type="predicted"/>
<dbReference type="KEGG" id="dya:Dyak_GE28421"/>
<reference evidence="1 2" key="1">
    <citation type="journal article" date="2007" name="Nature">
        <title>Evolution of genes and genomes on the Drosophila phylogeny.</title>
        <authorList>
            <consortium name="Drosophila 12 Genomes Consortium"/>
            <person name="Clark A.G."/>
            <person name="Eisen M.B."/>
            <person name="Smith D.R."/>
            <person name="Bergman C.M."/>
            <person name="Oliver B."/>
            <person name="Markow T.A."/>
            <person name="Kaufman T.C."/>
            <person name="Kellis M."/>
            <person name="Gelbart W."/>
            <person name="Iyer V.N."/>
            <person name="Pollard D.A."/>
            <person name="Sackton T.B."/>
            <person name="Larracuente A.M."/>
            <person name="Singh N.D."/>
            <person name="Abad J.P."/>
            <person name="Abt D.N."/>
            <person name="Adryan B."/>
            <person name="Aguade M."/>
            <person name="Akashi H."/>
            <person name="Anderson W.W."/>
            <person name="Aquadro C.F."/>
            <person name="Ardell D.H."/>
            <person name="Arguello R."/>
            <person name="Artieri C.G."/>
            <person name="Barbash D.A."/>
            <person name="Barker D."/>
            <person name="Barsanti P."/>
            <person name="Batterham P."/>
            <person name="Batzoglou S."/>
            <person name="Begun D."/>
            <person name="Bhutkar A."/>
            <person name="Blanco E."/>
            <person name="Bosak S.A."/>
            <person name="Bradley R.K."/>
            <person name="Brand A.D."/>
            <person name="Brent M.R."/>
            <person name="Brooks A.N."/>
            <person name="Brown R.H."/>
            <person name="Butlin R.K."/>
            <person name="Caggese C."/>
            <person name="Calvi B.R."/>
            <person name="Bernardo de Carvalho A."/>
            <person name="Caspi A."/>
            <person name="Castrezana S."/>
            <person name="Celniker S.E."/>
            <person name="Chang J.L."/>
            <person name="Chapple C."/>
            <person name="Chatterji S."/>
            <person name="Chinwalla A."/>
            <person name="Civetta A."/>
            <person name="Clifton S.W."/>
            <person name="Comeron J.M."/>
            <person name="Costello J.C."/>
            <person name="Coyne J.A."/>
            <person name="Daub J."/>
            <person name="David R.G."/>
            <person name="Delcher A.L."/>
            <person name="Delehaunty K."/>
            <person name="Do C.B."/>
            <person name="Ebling H."/>
            <person name="Edwards K."/>
            <person name="Eickbush T."/>
            <person name="Evans J.D."/>
            <person name="Filipski A."/>
            <person name="Findeiss S."/>
            <person name="Freyhult E."/>
            <person name="Fulton L."/>
            <person name="Fulton R."/>
            <person name="Garcia A.C."/>
            <person name="Gardiner A."/>
            <person name="Garfield D.A."/>
            <person name="Garvin B.E."/>
            <person name="Gibson G."/>
            <person name="Gilbert D."/>
            <person name="Gnerre S."/>
            <person name="Godfrey J."/>
            <person name="Good R."/>
            <person name="Gotea V."/>
            <person name="Gravely B."/>
            <person name="Greenberg A.J."/>
            <person name="Griffiths-Jones S."/>
            <person name="Gross S."/>
            <person name="Guigo R."/>
            <person name="Gustafson E.A."/>
            <person name="Haerty W."/>
            <person name="Hahn M.W."/>
            <person name="Halligan D.L."/>
            <person name="Halpern A.L."/>
            <person name="Halter G.M."/>
            <person name="Han M.V."/>
            <person name="Heger A."/>
            <person name="Hillier L."/>
            <person name="Hinrichs A.S."/>
            <person name="Holmes I."/>
            <person name="Hoskins R.A."/>
            <person name="Hubisz M.J."/>
            <person name="Hultmark D."/>
            <person name="Huntley M.A."/>
            <person name="Jaffe D.B."/>
            <person name="Jagadeeshan S."/>
            <person name="Jeck W.R."/>
            <person name="Johnson J."/>
            <person name="Jones C.D."/>
            <person name="Jordan W.C."/>
            <person name="Karpen G.H."/>
            <person name="Kataoka E."/>
            <person name="Keightley P.D."/>
            <person name="Kheradpour P."/>
            <person name="Kirkness E.F."/>
            <person name="Koerich L.B."/>
            <person name="Kristiansen K."/>
            <person name="Kudrna D."/>
            <person name="Kulathinal R.J."/>
            <person name="Kumar S."/>
            <person name="Kwok R."/>
            <person name="Lander E."/>
            <person name="Langley C.H."/>
            <person name="Lapoint R."/>
            <person name="Lazzaro B.P."/>
            <person name="Lee S.J."/>
            <person name="Levesque L."/>
            <person name="Li R."/>
            <person name="Lin C.F."/>
            <person name="Lin M.F."/>
            <person name="Lindblad-Toh K."/>
            <person name="Llopart A."/>
            <person name="Long M."/>
            <person name="Low L."/>
            <person name="Lozovsky E."/>
            <person name="Lu J."/>
            <person name="Luo M."/>
            <person name="Machado C.A."/>
            <person name="Makalowski W."/>
            <person name="Marzo M."/>
            <person name="Matsuda M."/>
            <person name="Matzkin L."/>
            <person name="McAllister B."/>
            <person name="McBride C.S."/>
            <person name="McKernan B."/>
            <person name="McKernan K."/>
            <person name="Mendez-Lago M."/>
            <person name="Minx P."/>
            <person name="Mollenhauer M.U."/>
            <person name="Montooth K."/>
            <person name="Mount S.M."/>
            <person name="Mu X."/>
            <person name="Myers E."/>
            <person name="Negre B."/>
            <person name="Newfeld S."/>
            <person name="Nielsen R."/>
            <person name="Noor M.A."/>
            <person name="O'Grady P."/>
            <person name="Pachter L."/>
            <person name="Papaceit M."/>
            <person name="Parisi M.J."/>
            <person name="Parisi M."/>
            <person name="Parts L."/>
            <person name="Pedersen J.S."/>
            <person name="Pesole G."/>
            <person name="Phillippy A.M."/>
            <person name="Ponting C.P."/>
            <person name="Pop M."/>
            <person name="Porcelli D."/>
            <person name="Powell J.R."/>
            <person name="Prohaska S."/>
            <person name="Pruitt K."/>
            <person name="Puig M."/>
            <person name="Quesneville H."/>
            <person name="Ram K.R."/>
            <person name="Rand D."/>
            <person name="Rasmussen M.D."/>
            <person name="Reed L.K."/>
            <person name="Reenan R."/>
            <person name="Reily A."/>
            <person name="Remington K.A."/>
            <person name="Rieger T.T."/>
            <person name="Ritchie M.G."/>
            <person name="Robin C."/>
            <person name="Rogers Y.H."/>
            <person name="Rohde C."/>
            <person name="Rozas J."/>
            <person name="Rubenfield M.J."/>
            <person name="Ruiz A."/>
            <person name="Russo S."/>
            <person name="Salzberg S.L."/>
            <person name="Sanchez-Gracia A."/>
            <person name="Saranga D.J."/>
            <person name="Sato H."/>
            <person name="Schaeffer S.W."/>
            <person name="Schatz M.C."/>
            <person name="Schlenke T."/>
            <person name="Schwartz R."/>
            <person name="Segarra C."/>
            <person name="Singh R.S."/>
            <person name="Sirot L."/>
            <person name="Sirota M."/>
            <person name="Sisneros N.B."/>
            <person name="Smith C.D."/>
            <person name="Smith T.F."/>
            <person name="Spieth J."/>
            <person name="Stage D.E."/>
            <person name="Stark A."/>
            <person name="Stephan W."/>
            <person name="Strausberg R.L."/>
            <person name="Strempel S."/>
            <person name="Sturgill D."/>
            <person name="Sutton G."/>
            <person name="Sutton G.G."/>
            <person name="Tao W."/>
            <person name="Teichmann S."/>
            <person name="Tobari Y.N."/>
            <person name="Tomimura Y."/>
            <person name="Tsolas J.M."/>
            <person name="Valente V.L."/>
            <person name="Venter E."/>
            <person name="Venter J.C."/>
            <person name="Vicario S."/>
            <person name="Vieira F.G."/>
            <person name="Vilella A.J."/>
            <person name="Villasante A."/>
            <person name="Walenz B."/>
            <person name="Wang J."/>
            <person name="Wasserman M."/>
            <person name="Watts T."/>
            <person name="Wilson D."/>
            <person name="Wilson R.K."/>
            <person name="Wing R.A."/>
            <person name="Wolfner M.F."/>
            <person name="Wong A."/>
            <person name="Wong G.K."/>
            <person name="Wu C.I."/>
            <person name="Wu G."/>
            <person name="Yamamoto D."/>
            <person name="Yang H.P."/>
            <person name="Yang S.P."/>
            <person name="Yorke J.A."/>
            <person name="Yoshida K."/>
            <person name="Zdobnov E."/>
            <person name="Zhang P."/>
            <person name="Zhang Y."/>
            <person name="Zimin A.V."/>
            <person name="Baldwin J."/>
            <person name="Abdouelleil A."/>
            <person name="Abdulkadir J."/>
            <person name="Abebe A."/>
            <person name="Abera B."/>
            <person name="Abreu J."/>
            <person name="Acer S.C."/>
            <person name="Aftuck L."/>
            <person name="Alexander A."/>
            <person name="An P."/>
            <person name="Anderson E."/>
            <person name="Anderson S."/>
            <person name="Arachi H."/>
            <person name="Azer M."/>
            <person name="Bachantsang P."/>
            <person name="Barry A."/>
            <person name="Bayul T."/>
            <person name="Berlin A."/>
            <person name="Bessette D."/>
            <person name="Bloom T."/>
            <person name="Blye J."/>
            <person name="Boguslavskiy L."/>
            <person name="Bonnet C."/>
            <person name="Boukhgalter B."/>
            <person name="Bourzgui I."/>
            <person name="Brown A."/>
            <person name="Cahill P."/>
            <person name="Channer S."/>
            <person name="Cheshatsang Y."/>
            <person name="Chuda L."/>
            <person name="Citroen M."/>
            <person name="Collymore A."/>
            <person name="Cooke P."/>
            <person name="Costello M."/>
            <person name="D'Aco K."/>
            <person name="Daza R."/>
            <person name="De Haan G."/>
            <person name="DeGray S."/>
            <person name="DeMaso C."/>
            <person name="Dhargay N."/>
            <person name="Dooley K."/>
            <person name="Dooley E."/>
            <person name="Doricent M."/>
            <person name="Dorje P."/>
            <person name="Dorjee K."/>
            <person name="Dupes A."/>
            <person name="Elong R."/>
            <person name="Falk J."/>
            <person name="Farina A."/>
            <person name="Faro S."/>
            <person name="Ferguson D."/>
            <person name="Fisher S."/>
            <person name="Foley C.D."/>
            <person name="Franke A."/>
            <person name="Friedrich D."/>
            <person name="Gadbois L."/>
            <person name="Gearin G."/>
            <person name="Gearin C.R."/>
            <person name="Giannoukos G."/>
            <person name="Goode T."/>
            <person name="Graham J."/>
            <person name="Grandbois E."/>
            <person name="Grewal S."/>
            <person name="Gyaltsen K."/>
            <person name="Hafez N."/>
            <person name="Hagos B."/>
            <person name="Hall J."/>
            <person name="Henson C."/>
            <person name="Hollinger A."/>
            <person name="Honan T."/>
            <person name="Huard M.D."/>
            <person name="Hughes L."/>
            <person name="Hurhula B."/>
            <person name="Husby M.E."/>
            <person name="Kamat A."/>
            <person name="Kanga B."/>
            <person name="Kashin S."/>
            <person name="Khazanovich D."/>
            <person name="Kisner P."/>
            <person name="Lance K."/>
            <person name="Lara M."/>
            <person name="Lee W."/>
            <person name="Lennon N."/>
            <person name="Letendre F."/>
            <person name="LeVine R."/>
            <person name="Lipovsky A."/>
            <person name="Liu X."/>
            <person name="Liu J."/>
            <person name="Liu S."/>
            <person name="Lokyitsang T."/>
            <person name="Lokyitsang Y."/>
            <person name="Lubonja R."/>
            <person name="Lui A."/>
            <person name="MacDonald P."/>
            <person name="Magnisalis V."/>
            <person name="Maru K."/>
            <person name="Matthews C."/>
            <person name="McCusker W."/>
            <person name="McDonough S."/>
            <person name="Mehta T."/>
            <person name="Meldrim J."/>
            <person name="Meneus L."/>
            <person name="Mihai O."/>
            <person name="Mihalev A."/>
            <person name="Mihova T."/>
            <person name="Mittelman R."/>
            <person name="Mlenga V."/>
            <person name="Montmayeur A."/>
            <person name="Mulrain L."/>
            <person name="Navidi A."/>
            <person name="Naylor J."/>
            <person name="Negash T."/>
            <person name="Nguyen T."/>
            <person name="Nguyen N."/>
            <person name="Nicol R."/>
            <person name="Norbu C."/>
            <person name="Norbu N."/>
            <person name="Novod N."/>
            <person name="O'Neill B."/>
            <person name="Osman S."/>
            <person name="Markiewicz E."/>
            <person name="Oyono O.L."/>
            <person name="Patti C."/>
            <person name="Phunkhang P."/>
            <person name="Pierre F."/>
            <person name="Priest M."/>
            <person name="Raghuraman S."/>
            <person name="Rege F."/>
            <person name="Reyes R."/>
            <person name="Rise C."/>
            <person name="Rogov P."/>
            <person name="Ross K."/>
            <person name="Ryan E."/>
            <person name="Settipalli S."/>
            <person name="Shea T."/>
            <person name="Sherpa N."/>
            <person name="Shi L."/>
            <person name="Shih D."/>
            <person name="Sparrow T."/>
            <person name="Spaulding J."/>
            <person name="Stalker J."/>
            <person name="Stange-Thomann N."/>
            <person name="Stavropoulos S."/>
            <person name="Stone C."/>
            <person name="Strader C."/>
            <person name="Tesfaye S."/>
            <person name="Thomson T."/>
            <person name="Thoulutsang Y."/>
            <person name="Thoulutsang D."/>
            <person name="Topham K."/>
            <person name="Topping I."/>
            <person name="Tsamla T."/>
            <person name="Vassiliev H."/>
            <person name="Vo A."/>
            <person name="Wangchuk T."/>
            <person name="Wangdi T."/>
            <person name="Weiand M."/>
            <person name="Wilkinson J."/>
            <person name="Wilson A."/>
            <person name="Yadav S."/>
            <person name="Young G."/>
            <person name="Yu Q."/>
            <person name="Zembek L."/>
            <person name="Zhong D."/>
            <person name="Zimmer A."/>
            <person name="Zwirko Z."/>
            <person name="Jaffe D.B."/>
            <person name="Alvarez P."/>
            <person name="Brockman W."/>
            <person name="Butler J."/>
            <person name="Chin C."/>
            <person name="Gnerre S."/>
            <person name="Grabherr M."/>
            <person name="Kleber M."/>
            <person name="Mauceli E."/>
            <person name="MacCallum I."/>
        </authorList>
    </citation>
    <scope>NUCLEOTIDE SEQUENCE [LARGE SCALE GENOMIC DNA]</scope>
    <source>
        <strain evidence="2">Tai18E2 / Tucson 14021-0261.01</strain>
    </source>
</reference>
<name>A0A0R1DND0_DROYA</name>
<dbReference type="InterPro" id="IPR009882">
    <property type="entry name" value="Gypsy"/>
</dbReference>